<evidence type="ECO:0000313" key="10">
    <source>
        <dbReference type="Proteomes" id="UP000324575"/>
    </source>
</evidence>
<protein>
    <submittedName>
        <fullName evidence="9">Undecaprenyl-phosphate alpha-N-acetylglucosaminyl 1-phosphate transferase</fullName>
        <ecNumber evidence="9">2.7.8.33</ecNumber>
    </submittedName>
</protein>
<organism evidence="9 10">
    <name type="scientific">Candidatus Ordinivivax streblomastigis</name>
    <dbReference type="NCBI Taxonomy" id="2540710"/>
    <lineage>
        <taxon>Bacteria</taxon>
        <taxon>Pseudomonadati</taxon>
        <taxon>Bacteroidota</taxon>
        <taxon>Bacteroidia</taxon>
        <taxon>Bacteroidales</taxon>
        <taxon>Candidatus Ordinivivax</taxon>
    </lineage>
</organism>
<dbReference type="GO" id="GO:0005886">
    <property type="term" value="C:plasma membrane"/>
    <property type="evidence" value="ECO:0007669"/>
    <property type="project" value="UniProtKB-SubCell"/>
</dbReference>
<evidence type="ECO:0000256" key="5">
    <source>
        <dbReference type="ARBA" id="ARBA00022989"/>
    </source>
</evidence>
<proteinExistence type="predicted"/>
<name>A0A5M8P5M3_9BACT</name>
<keyword evidence="2" id="KW-1003">Cell membrane</keyword>
<dbReference type="EC" id="2.7.8.33" evidence="9"/>
<keyword evidence="4 8" id="KW-0812">Transmembrane</keyword>
<keyword evidence="7" id="KW-0460">Magnesium</keyword>
<dbReference type="GO" id="GO:0071555">
    <property type="term" value="P:cell wall organization"/>
    <property type="evidence" value="ECO:0007669"/>
    <property type="project" value="TreeGrafter"/>
</dbReference>
<dbReference type="GO" id="GO:0036380">
    <property type="term" value="F:UDP-N-acetylglucosamine-undecaprenyl-phosphate N-acetylglucosaminephosphotransferase activity"/>
    <property type="evidence" value="ECO:0007669"/>
    <property type="project" value="UniProtKB-EC"/>
</dbReference>
<feature type="binding site" evidence="7">
    <location>
        <position position="131"/>
    </location>
    <ligand>
        <name>Mg(2+)</name>
        <dbReference type="ChEBI" id="CHEBI:18420"/>
    </ligand>
</feature>
<feature type="transmembrane region" description="Helical" evidence="8">
    <location>
        <begin position="166"/>
        <end position="182"/>
    </location>
</feature>
<feature type="transmembrane region" description="Helical" evidence="8">
    <location>
        <begin position="291"/>
        <end position="309"/>
    </location>
</feature>
<gene>
    <name evidence="9" type="ORF">EZS26_000304</name>
</gene>
<dbReference type="CDD" id="cd06854">
    <property type="entry name" value="GT_WbpL_WbcO_like"/>
    <property type="match status" value="1"/>
</dbReference>
<dbReference type="EMBL" id="SNRX01000001">
    <property type="protein sequence ID" value="KAA6303753.1"/>
    <property type="molecule type" value="Genomic_DNA"/>
</dbReference>
<feature type="transmembrane region" description="Helical" evidence="8">
    <location>
        <begin position="37"/>
        <end position="57"/>
    </location>
</feature>
<feature type="transmembrane region" description="Helical" evidence="8">
    <location>
        <begin position="189"/>
        <end position="211"/>
    </location>
</feature>
<feature type="binding site" evidence="7">
    <location>
        <position position="192"/>
    </location>
    <ligand>
        <name>Mg(2+)</name>
        <dbReference type="ChEBI" id="CHEBI:18420"/>
    </ligand>
</feature>
<evidence type="ECO:0000256" key="2">
    <source>
        <dbReference type="ARBA" id="ARBA00022475"/>
    </source>
</evidence>
<evidence type="ECO:0000256" key="7">
    <source>
        <dbReference type="PIRSR" id="PIRSR600715-1"/>
    </source>
</evidence>
<dbReference type="PANTHER" id="PTHR22926">
    <property type="entry name" value="PHOSPHO-N-ACETYLMURAMOYL-PENTAPEPTIDE-TRANSFERASE"/>
    <property type="match status" value="1"/>
</dbReference>
<dbReference type="Pfam" id="PF00953">
    <property type="entry name" value="Glycos_transf_4"/>
    <property type="match status" value="1"/>
</dbReference>
<dbReference type="InterPro" id="IPR000715">
    <property type="entry name" value="Glycosyl_transferase_4"/>
</dbReference>
<evidence type="ECO:0000256" key="3">
    <source>
        <dbReference type="ARBA" id="ARBA00022679"/>
    </source>
</evidence>
<feature type="transmembrane region" description="Helical" evidence="8">
    <location>
        <begin position="217"/>
        <end position="239"/>
    </location>
</feature>
<dbReference type="GO" id="GO:0046872">
    <property type="term" value="F:metal ion binding"/>
    <property type="evidence" value="ECO:0007669"/>
    <property type="project" value="UniProtKB-KW"/>
</dbReference>
<keyword evidence="6 8" id="KW-0472">Membrane</keyword>
<comment type="caution">
    <text evidence="9">The sequence shown here is derived from an EMBL/GenBank/DDBJ whole genome shotgun (WGS) entry which is preliminary data.</text>
</comment>
<dbReference type="AlphaFoldDB" id="A0A5M8P5M3"/>
<feature type="transmembrane region" description="Helical" evidence="8">
    <location>
        <begin position="91"/>
        <end position="123"/>
    </location>
</feature>
<evidence type="ECO:0000313" key="9">
    <source>
        <dbReference type="EMBL" id="KAA6303753.1"/>
    </source>
</evidence>
<dbReference type="GO" id="GO:0044038">
    <property type="term" value="P:cell wall macromolecule biosynthetic process"/>
    <property type="evidence" value="ECO:0007669"/>
    <property type="project" value="TreeGrafter"/>
</dbReference>
<feature type="transmembrane region" description="Helical" evidence="8">
    <location>
        <begin position="135"/>
        <end position="154"/>
    </location>
</feature>
<keyword evidence="5 8" id="KW-1133">Transmembrane helix</keyword>
<reference evidence="9 10" key="1">
    <citation type="submission" date="2019-03" db="EMBL/GenBank/DDBJ databases">
        <title>Single cell metagenomics reveals metabolic interactions within the superorganism composed of flagellate Streblomastix strix and complex community of Bacteroidetes bacteria on its surface.</title>
        <authorList>
            <person name="Treitli S.C."/>
            <person name="Kolisko M."/>
            <person name="Husnik F."/>
            <person name="Keeling P."/>
            <person name="Hampl V."/>
        </authorList>
    </citation>
    <scope>NUCLEOTIDE SEQUENCE [LARGE SCALE GENOMIC DNA]</scope>
    <source>
        <strain evidence="9">St1</strain>
    </source>
</reference>
<evidence type="ECO:0000256" key="6">
    <source>
        <dbReference type="ARBA" id="ARBA00023136"/>
    </source>
</evidence>
<accession>A0A5M8P5M3</accession>
<dbReference type="PANTHER" id="PTHR22926:SF3">
    <property type="entry name" value="UNDECAPRENYL-PHOSPHATE ALPHA-N-ACETYLGLUCOSAMINYL 1-PHOSPHATE TRANSFERASE"/>
    <property type="match status" value="1"/>
</dbReference>
<evidence type="ECO:0000256" key="1">
    <source>
        <dbReference type="ARBA" id="ARBA00004651"/>
    </source>
</evidence>
<sequence>MQYLFIILLLFVGMILYFRLADKYNIIDKPNQRSSHNYITIRGGGVVFWLAGFLYSISHLPENLYFLMGFTFICMVSFWDDISSLPNRIRIVIHFISISLVFYGLGIFTLFPWWLIIIAYILFVGTMNAYNFMDGINGITGLYSLVILLGLQYVNSQVVAFTSPDFINYALLACVVFLFFNYRKCAYCFAGDIGSLGISFWIVTLLLQLMLATESMIWILFLMVYGVDSVCTILHRLYLRQNIFKAHRMHFYQILSNERKISHLKVSAGYALVQVAVCGVLIQVYRYYSPWVWMVGMMLLLLLSFVYLLKFRK</sequence>
<keyword evidence="3 9" id="KW-0808">Transferase</keyword>
<evidence type="ECO:0000256" key="8">
    <source>
        <dbReference type="SAM" id="Phobius"/>
    </source>
</evidence>
<dbReference type="GO" id="GO:0009103">
    <property type="term" value="P:lipopolysaccharide biosynthetic process"/>
    <property type="evidence" value="ECO:0007669"/>
    <property type="project" value="TreeGrafter"/>
</dbReference>
<comment type="cofactor">
    <cofactor evidence="7">
        <name>Mg(2+)</name>
        <dbReference type="ChEBI" id="CHEBI:18420"/>
    </cofactor>
</comment>
<evidence type="ECO:0000256" key="4">
    <source>
        <dbReference type="ARBA" id="ARBA00022692"/>
    </source>
</evidence>
<comment type="subcellular location">
    <subcellularLocation>
        <location evidence="1">Cell membrane</location>
        <topology evidence="1">Multi-pass membrane protein</topology>
    </subcellularLocation>
</comment>
<dbReference type="Proteomes" id="UP000324575">
    <property type="component" value="Unassembled WGS sequence"/>
</dbReference>
<feature type="transmembrane region" description="Helical" evidence="8">
    <location>
        <begin position="266"/>
        <end position="285"/>
    </location>
</feature>
<keyword evidence="7" id="KW-0479">Metal-binding</keyword>